<feature type="transmembrane region" description="Helical" evidence="9">
    <location>
        <begin position="128"/>
        <end position="148"/>
    </location>
</feature>
<evidence type="ECO:0000256" key="4">
    <source>
        <dbReference type="ARBA" id="ARBA00022475"/>
    </source>
</evidence>
<dbReference type="EMBL" id="WBWX01000003">
    <property type="protein sequence ID" value="KAB2799291.1"/>
    <property type="molecule type" value="Genomic_DNA"/>
</dbReference>
<evidence type="ECO:0000256" key="5">
    <source>
        <dbReference type="ARBA" id="ARBA00022692"/>
    </source>
</evidence>
<dbReference type="AlphaFoldDB" id="A0A011UIQ0"/>
<evidence type="ECO:0000313" key="13">
    <source>
        <dbReference type="Proteomes" id="UP000441102"/>
    </source>
</evidence>
<keyword evidence="4" id="KW-1003">Cell membrane</keyword>
<feature type="transmembrane region" description="Helical" evidence="9">
    <location>
        <begin position="235"/>
        <end position="257"/>
    </location>
</feature>
<dbReference type="Proteomes" id="UP000441102">
    <property type="component" value="Unassembled WGS sequence"/>
</dbReference>
<feature type="transmembrane region" description="Helical" evidence="9">
    <location>
        <begin position="99"/>
        <end position="116"/>
    </location>
</feature>
<dbReference type="GO" id="GO:0033214">
    <property type="term" value="P:siderophore-iron import into cell"/>
    <property type="evidence" value="ECO:0007669"/>
    <property type="project" value="TreeGrafter"/>
</dbReference>
<dbReference type="PANTHER" id="PTHR30472:SF25">
    <property type="entry name" value="ABC TRANSPORTER PERMEASE PROTEIN MJ0876-RELATED"/>
    <property type="match status" value="1"/>
</dbReference>
<dbReference type="GeneID" id="61314949"/>
<dbReference type="GO" id="GO:0022857">
    <property type="term" value="F:transmembrane transporter activity"/>
    <property type="evidence" value="ECO:0007669"/>
    <property type="project" value="InterPro"/>
</dbReference>
<sequence length="379" mass="38624">MTSQGRVAREQRFAARQSENEVTTSEGDITGDRAARARFTIILLAVALCIAALFSLTAGASDASVLSVLRALTSSGAAEGADAFRRDHLIIMEIRLPRIVMGMLIGAGLAVSGAVMQGLFRNPLADPGLVGVSAGAGLGAVSMIVLGGTFLAPVIAILGVYALPLAAFLGGLASTLLLYRVATRRGRTSVATMLLAGIALGALAGAATGALIYLADDRQLRDLTFWGLGSLAGSTWAKIGAAGPIIAIILVVSPLLARGLNALALGEAAAGHLGIQVQRIKNIAIVTVAAATGATVAVAGGIGFVGIVVPHMLRLSIGPDHRYLLPASALLGATLLLLADAVSRTIVAPAELPIGIITALFGAPFFLWILLRQRGLLDL</sequence>
<dbReference type="OMA" id="MQGVFGN"/>
<evidence type="ECO:0000313" key="11">
    <source>
        <dbReference type="EMBL" id="KAB2799291.1"/>
    </source>
</evidence>
<evidence type="ECO:0000256" key="9">
    <source>
        <dbReference type="SAM" id="Phobius"/>
    </source>
</evidence>
<dbReference type="EMBL" id="WBWS01000031">
    <property type="protein sequence ID" value="KAB2762072.1"/>
    <property type="molecule type" value="Genomic_DNA"/>
</dbReference>
<evidence type="ECO:0000256" key="8">
    <source>
        <dbReference type="SAM" id="MobiDB-lite"/>
    </source>
</evidence>
<dbReference type="Pfam" id="PF01032">
    <property type="entry name" value="FecCD"/>
    <property type="match status" value="1"/>
</dbReference>
<evidence type="ECO:0000313" key="10">
    <source>
        <dbReference type="EMBL" id="KAB2762072.1"/>
    </source>
</evidence>
<dbReference type="InterPro" id="IPR037294">
    <property type="entry name" value="ABC_BtuC-like"/>
</dbReference>
<feature type="transmembrane region" description="Helical" evidence="9">
    <location>
        <begin position="323"/>
        <end position="342"/>
    </location>
</feature>
<reference evidence="12" key="3">
    <citation type="submission" date="2020-10" db="EMBL/GenBank/DDBJ databases">
        <title>Enrichment of novel Verrucomicrobia, Bacteroidetes and Krumholzibacteria in an oxygen-limited, methane- and iron-fed bioreactor inoculated with Bothnian Sea sediments.</title>
        <authorList>
            <person name="Martins P.D."/>
            <person name="de Jong A."/>
            <person name="Lenstra W.K."/>
            <person name="van Helmond N.A.G.M."/>
            <person name="Slomp C.P."/>
            <person name="Jetten M.S.M."/>
            <person name="Welte C.U."/>
            <person name="Rasigraf O."/>
        </authorList>
    </citation>
    <scope>NUCLEOTIDE SEQUENCE</scope>
    <source>
        <strain evidence="12">MAG47</strain>
    </source>
</reference>
<feature type="transmembrane region" description="Helical" evidence="9">
    <location>
        <begin position="191"/>
        <end position="215"/>
    </location>
</feature>
<feature type="transmembrane region" description="Helical" evidence="9">
    <location>
        <begin position="39"/>
        <end position="60"/>
    </location>
</feature>
<dbReference type="EMBL" id="JACZKO010000071">
    <property type="protein sequence ID" value="MBE0564210.1"/>
    <property type="molecule type" value="Genomic_DNA"/>
</dbReference>
<dbReference type="PANTHER" id="PTHR30472">
    <property type="entry name" value="FERRIC ENTEROBACTIN TRANSPORT SYSTEM PERMEASE PROTEIN"/>
    <property type="match status" value="1"/>
</dbReference>
<keyword evidence="5 9" id="KW-0812">Transmembrane</keyword>
<dbReference type="KEGG" id="oah:DR92_2864"/>
<keyword evidence="3" id="KW-0813">Transport</keyword>
<dbReference type="Gene3D" id="1.10.3470.10">
    <property type="entry name" value="ABC transporter involved in vitamin B12 uptake, BtuC"/>
    <property type="match status" value="1"/>
</dbReference>
<dbReference type="GO" id="GO:0005886">
    <property type="term" value="C:plasma membrane"/>
    <property type="evidence" value="ECO:0007669"/>
    <property type="project" value="UniProtKB-SubCell"/>
</dbReference>
<evidence type="ECO:0000256" key="1">
    <source>
        <dbReference type="ARBA" id="ARBA00004651"/>
    </source>
</evidence>
<dbReference type="FunFam" id="1.10.3470.10:FF:000001">
    <property type="entry name" value="Vitamin B12 ABC transporter permease BtuC"/>
    <property type="match status" value="1"/>
</dbReference>
<organism evidence="12 15">
    <name type="scientific">Brucella anthropi</name>
    <name type="common">Ochrobactrum anthropi</name>
    <dbReference type="NCBI Taxonomy" id="529"/>
    <lineage>
        <taxon>Bacteria</taxon>
        <taxon>Pseudomonadati</taxon>
        <taxon>Pseudomonadota</taxon>
        <taxon>Alphaproteobacteria</taxon>
        <taxon>Hyphomicrobiales</taxon>
        <taxon>Brucellaceae</taxon>
        <taxon>Brucella/Ochrobactrum group</taxon>
        <taxon>Brucella</taxon>
    </lineage>
</organism>
<keyword evidence="6 9" id="KW-1133">Transmembrane helix</keyword>
<comment type="similarity">
    <text evidence="2">Belongs to the binding-protein-dependent transport system permease family. FecCD subfamily.</text>
</comment>
<feature type="transmembrane region" description="Helical" evidence="9">
    <location>
        <begin position="154"/>
        <end position="179"/>
    </location>
</feature>
<evidence type="ECO:0000256" key="3">
    <source>
        <dbReference type="ARBA" id="ARBA00022448"/>
    </source>
</evidence>
<feature type="transmembrane region" description="Helical" evidence="9">
    <location>
        <begin position="283"/>
        <end position="311"/>
    </location>
</feature>
<feature type="region of interest" description="Disordered" evidence="8">
    <location>
        <begin position="1"/>
        <end position="27"/>
    </location>
</feature>
<dbReference type="Proteomes" id="UP000481876">
    <property type="component" value="Unassembled WGS sequence"/>
</dbReference>
<dbReference type="CDD" id="cd06550">
    <property type="entry name" value="TM_ABC_iron-siderophores_like"/>
    <property type="match status" value="1"/>
</dbReference>
<dbReference type="RefSeq" id="WP_010658817.1">
    <property type="nucleotide sequence ID" value="NZ_CP008819.1"/>
</dbReference>
<dbReference type="Proteomes" id="UP000642265">
    <property type="component" value="Unassembled WGS sequence"/>
</dbReference>
<evidence type="ECO:0000256" key="7">
    <source>
        <dbReference type="ARBA" id="ARBA00023136"/>
    </source>
</evidence>
<evidence type="ECO:0000313" key="14">
    <source>
        <dbReference type="Proteomes" id="UP000481876"/>
    </source>
</evidence>
<dbReference type="InterPro" id="IPR000522">
    <property type="entry name" value="ABC_transptr_permease_BtuC"/>
</dbReference>
<reference evidence="12" key="2">
    <citation type="submission" date="2020-09" db="EMBL/GenBank/DDBJ databases">
        <authorList>
            <person name="Dalcin Martins P."/>
        </authorList>
    </citation>
    <scope>NUCLEOTIDE SEQUENCE</scope>
    <source>
        <strain evidence="12">MAG47</strain>
    </source>
</reference>
<feature type="transmembrane region" description="Helical" evidence="9">
    <location>
        <begin position="354"/>
        <end position="371"/>
    </location>
</feature>
<comment type="caution">
    <text evidence="12">The sequence shown here is derived from an EMBL/GenBank/DDBJ whole genome shotgun (WGS) entry which is preliminary data.</text>
</comment>
<name>A0A011UIQ0_BRUAN</name>
<evidence type="ECO:0000313" key="15">
    <source>
        <dbReference type="Proteomes" id="UP000642265"/>
    </source>
</evidence>
<dbReference type="SUPFAM" id="SSF81345">
    <property type="entry name" value="ABC transporter involved in vitamin B12 uptake, BtuC"/>
    <property type="match status" value="1"/>
</dbReference>
<evidence type="ECO:0000313" key="12">
    <source>
        <dbReference type="EMBL" id="MBE0564210.1"/>
    </source>
</evidence>
<proteinExistence type="inferred from homology"/>
<evidence type="ECO:0000256" key="2">
    <source>
        <dbReference type="ARBA" id="ARBA00007935"/>
    </source>
</evidence>
<reference evidence="13 14" key="1">
    <citation type="submission" date="2019-09" db="EMBL/GenBank/DDBJ databases">
        <title>Taxonomic organization of the family Brucellaceae based on a phylogenomic approach.</title>
        <authorList>
            <person name="Leclercq S."/>
            <person name="Cloeckaert A."/>
            <person name="Zygmunt M.S."/>
        </authorList>
    </citation>
    <scope>NUCLEOTIDE SEQUENCE [LARGE SCALE GENOMIC DNA]</scope>
    <source>
        <strain evidence="11 13">CCUG 34461</strain>
        <strain evidence="10 14">LMG 3313</strain>
    </source>
</reference>
<evidence type="ECO:0000256" key="6">
    <source>
        <dbReference type="ARBA" id="ARBA00022989"/>
    </source>
</evidence>
<gene>
    <name evidence="10" type="ORF">F9L04_22555</name>
    <name evidence="11" type="ORF">F9L06_12000</name>
    <name evidence="12" type="ORF">IH622_25825</name>
</gene>
<protein>
    <submittedName>
        <fullName evidence="12">Iron ABC transporter permease</fullName>
    </submittedName>
</protein>
<comment type="subcellular location">
    <subcellularLocation>
        <location evidence="1">Cell membrane</location>
        <topology evidence="1">Multi-pass membrane protein</topology>
    </subcellularLocation>
</comment>
<keyword evidence="7 9" id="KW-0472">Membrane</keyword>
<accession>A0A011UIQ0</accession>